<dbReference type="InParanoid" id="A2FBW7"/>
<protein>
    <recommendedName>
        <fullName evidence="3">Nucleotide-diphospho-sugar transferase domain-containing protein</fullName>
    </recommendedName>
</protein>
<dbReference type="VEuPathDB" id="TrichDB:TVAG_162190"/>
<dbReference type="Proteomes" id="UP000001542">
    <property type="component" value="Unassembled WGS sequence"/>
</dbReference>
<evidence type="ECO:0000313" key="2">
    <source>
        <dbReference type="Proteomes" id="UP000001542"/>
    </source>
</evidence>
<dbReference type="OrthoDB" id="413746at2759"/>
<evidence type="ECO:0000313" key="1">
    <source>
        <dbReference type="EMBL" id="EAX97613.1"/>
    </source>
</evidence>
<dbReference type="EMBL" id="DS113708">
    <property type="protein sequence ID" value="EAX97613.1"/>
    <property type="molecule type" value="Genomic_DNA"/>
</dbReference>
<reference evidence="1" key="1">
    <citation type="submission" date="2006-10" db="EMBL/GenBank/DDBJ databases">
        <authorList>
            <person name="Amadeo P."/>
            <person name="Zhao Q."/>
            <person name="Wortman J."/>
            <person name="Fraser-Liggett C."/>
            <person name="Carlton J."/>
        </authorList>
    </citation>
    <scope>NUCLEOTIDE SEQUENCE</scope>
    <source>
        <strain evidence="1">G3</strain>
    </source>
</reference>
<dbReference type="VEuPathDB" id="TrichDB:TVAGG3_0720830"/>
<gene>
    <name evidence="1" type="ORF">TVAG_162190</name>
</gene>
<reference evidence="1" key="2">
    <citation type="journal article" date="2007" name="Science">
        <title>Draft genome sequence of the sexually transmitted pathogen Trichomonas vaginalis.</title>
        <authorList>
            <person name="Carlton J.M."/>
            <person name="Hirt R.P."/>
            <person name="Silva J.C."/>
            <person name="Delcher A.L."/>
            <person name="Schatz M."/>
            <person name="Zhao Q."/>
            <person name="Wortman J.R."/>
            <person name="Bidwell S.L."/>
            <person name="Alsmark U.C.M."/>
            <person name="Besteiro S."/>
            <person name="Sicheritz-Ponten T."/>
            <person name="Noel C.J."/>
            <person name="Dacks J.B."/>
            <person name="Foster P.G."/>
            <person name="Simillion C."/>
            <person name="Van de Peer Y."/>
            <person name="Miranda-Saavedra D."/>
            <person name="Barton G.J."/>
            <person name="Westrop G.D."/>
            <person name="Mueller S."/>
            <person name="Dessi D."/>
            <person name="Fiori P.L."/>
            <person name="Ren Q."/>
            <person name="Paulsen I."/>
            <person name="Zhang H."/>
            <person name="Bastida-Corcuera F.D."/>
            <person name="Simoes-Barbosa A."/>
            <person name="Brown M.T."/>
            <person name="Hayes R.D."/>
            <person name="Mukherjee M."/>
            <person name="Okumura C.Y."/>
            <person name="Schneider R."/>
            <person name="Smith A.J."/>
            <person name="Vanacova S."/>
            <person name="Villalvazo M."/>
            <person name="Haas B.J."/>
            <person name="Pertea M."/>
            <person name="Feldblyum T.V."/>
            <person name="Utterback T.R."/>
            <person name="Shu C.L."/>
            <person name="Osoegawa K."/>
            <person name="de Jong P.J."/>
            <person name="Hrdy I."/>
            <person name="Horvathova L."/>
            <person name="Zubacova Z."/>
            <person name="Dolezal P."/>
            <person name="Malik S.B."/>
            <person name="Logsdon J.M. Jr."/>
            <person name="Henze K."/>
            <person name="Gupta A."/>
            <person name="Wang C.C."/>
            <person name="Dunne R.L."/>
            <person name="Upcroft J.A."/>
            <person name="Upcroft P."/>
            <person name="White O."/>
            <person name="Salzberg S.L."/>
            <person name="Tang P."/>
            <person name="Chiu C.-H."/>
            <person name="Lee Y.-S."/>
            <person name="Embley T.M."/>
            <person name="Coombs G.H."/>
            <person name="Mottram J.C."/>
            <person name="Tachezy J."/>
            <person name="Fraser-Liggett C.M."/>
            <person name="Johnson P.J."/>
        </authorList>
    </citation>
    <scope>NUCLEOTIDE SEQUENCE [LARGE SCALE GENOMIC DNA]</scope>
    <source>
        <strain evidence="1">G3</strain>
    </source>
</reference>
<keyword evidence="2" id="KW-1185">Reference proteome</keyword>
<sequence>MSDSIRDSYRNFYIDLEAELSLFPFKQNLENYIQTDYKIHFTKDKTMCDACNFNSSNNLANSNIHDVVISYTTSRPYNMVIFIRTLRQTGTNCSVIFFVTDEFLSNVSNDTKNYVLKCGGQFINYHKPTYTGYEDHWSDPYIQIHNFIGLNLHKLNRIIICDLYDTVFQGDPFNAYFPKNQLHLADEGRVFDGRNRGWISSCAPLSNKKLNSLNTICAGYFGGDADVMKSFFRAYLGNFQFGKGLVDQGCINGWAYGGLFKKFGISVNISNDNVRHLAMMGIKNGENLGNATGINRNDLTVAIIHQVHWNPFLFNQMEKFCPKPPGDFRDYLGRCNGCFGF</sequence>
<dbReference type="AlphaFoldDB" id="A2FBW7"/>
<name>A2FBW7_TRIV3</name>
<organism evidence="1 2">
    <name type="scientific">Trichomonas vaginalis (strain ATCC PRA-98 / G3)</name>
    <dbReference type="NCBI Taxonomy" id="412133"/>
    <lineage>
        <taxon>Eukaryota</taxon>
        <taxon>Metamonada</taxon>
        <taxon>Parabasalia</taxon>
        <taxon>Trichomonadida</taxon>
        <taxon>Trichomonadidae</taxon>
        <taxon>Trichomonas</taxon>
    </lineage>
</organism>
<evidence type="ECO:0008006" key="3">
    <source>
        <dbReference type="Google" id="ProtNLM"/>
    </source>
</evidence>
<dbReference type="RefSeq" id="XP_001310543.1">
    <property type="nucleotide sequence ID" value="XM_001310542.1"/>
</dbReference>
<accession>A2FBW7</accession>
<dbReference type="KEGG" id="tva:4755399"/>
<proteinExistence type="predicted"/>